<protein>
    <submittedName>
        <fullName evidence="6">Protein GDAP2 homolog isoform X1</fullName>
    </submittedName>
</protein>
<evidence type="ECO:0000259" key="3">
    <source>
        <dbReference type="PROSITE" id="PS50191"/>
    </source>
</evidence>
<dbReference type="CDD" id="cd00170">
    <property type="entry name" value="SEC14"/>
    <property type="match status" value="1"/>
</dbReference>
<sequence length="476" mass="53338">MTILDPSRCVMRAPACSAGAALASVPRWSQTQPPADYASRDTPSHQQPVYPFDDDINQRLAIWQGDITSLEVDAITNTTDETLTECNAVSERIMQVAGPELKEEIITRGLECRTGEVVVTPGFKLRCRHVIHTVSPKYVAKYHTAAETSLQNCYKNVLHKAAELGARSLALCVINTPRRNFPPDLAAHIALRAVRRHLSLCARPRLVVLAAACGPDAAPLRARAPLYFPRQPAHHDHDQRMRIIHNPHDTAEDEASLCDDEAAAEAAAALARAAAPDTQRLLAPAPAPARRMLHDHDQYDRLLRRARTEDLSEVSGIGCLYQSGVDRLGRPVVVFIGKWFPIGDIDLDKALLYLIKLLDPIVRGDYVIAYFHTLASSANHPPFSWLKEVYTVLPYKYKKNLKAFYIVHPTFWTKMMTWWFTTFMAPAIKAKVHTLPGVEYLYSVMARDQLEVPAFVTEYDMTINGLHYFQPDTNNT</sequence>
<dbReference type="Proteomes" id="UP001652740">
    <property type="component" value="Unplaced"/>
</dbReference>
<evidence type="ECO:0000256" key="1">
    <source>
        <dbReference type="ARBA" id="ARBA00008355"/>
    </source>
</evidence>
<organism evidence="5 6">
    <name type="scientific">Galleria mellonella</name>
    <name type="common">Greater wax moth</name>
    <dbReference type="NCBI Taxonomy" id="7137"/>
    <lineage>
        <taxon>Eukaryota</taxon>
        <taxon>Metazoa</taxon>
        <taxon>Ecdysozoa</taxon>
        <taxon>Arthropoda</taxon>
        <taxon>Hexapoda</taxon>
        <taxon>Insecta</taxon>
        <taxon>Pterygota</taxon>
        <taxon>Neoptera</taxon>
        <taxon>Endopterygota</taxon>
        <taxon>Lepidoptera</taxon>
        <taxon>Glossata</taxon>
        <taxon>Ditrysia</taxon>
        <taxon>Pyraloidea</taxon>
        <taxon>Pyralidae</taxon>
        <taxon>Galleriinae</taxon>
        <taxon>Galleria</taxon>
    </lineage>
</organism>
<dbReference type="Pfam" id="PF13716">
    <property type="entry name" value="CRAL_TRIO_2"/>
    <property type="match status" value="1"/>
</dbReference>
<feature type="domain" description="CRAL-TRIO" evidence="3">
    <location>
        <begin position="307"/>
        <end position="464"/>
    </location>
</feature>
<dbReference type="PROSITE" id="PS50191">
    <property type="entry name" value="CRAL_TRIO"/>
    <property type="match status" value="1"/>
</dbReference>
<feature type="domain" description="Macro" evidence="4">
    <location>
        <begin position="47"/>
        <end position="228"/>
    </location>
</feature>
<dbReference type="InterPro" id="IPR002589">
    <property type="entry name" value="Macro_dom"/>
</dbReference>
<dbReference type="PANTHER" id="PTHR11106">
    <property type="entry name" value="GANGLIOSIDE INDUCED DIFFERENTIATION ASSOCIATED PROTEIN 2-RELATED"/>
    <property type="match status" value="1"/>
</dbReference>
<dbReference type="CDD" id="cd02905">
    <property type="entry name" value="Macro_GDAP2-like"/>
    <property type="match status" value="1"/>
</dbReference>
<dbReference type="Pfam" id="PF01661">
    <property type="entry name" value="Macro"/>
    <property type="match status" value="1"/>
</dbReference>
<evidence type="ECO:0000259" key="4">
    <source>
        <dbReference type="PROSITE" id="PS51154"/>
    </source>
</evidence>
<evidence type="ECO:0000256" key="2">
    <source>
        <dbReference type="SAM" id="MobiDB-lite"/>
    </source>
</evidence>
<dbReference type="PROSITE" id="PS51154">
    <property type="entry name" value="MACRO"/>
    <property type="match status" value="1"/>
</dbReference>
<dbReference type="SUPFAM" id="SSF52949">
    <property type="entry name" value="Macro domain-like"/>
    <property type="match status" value="1"/>
</dbReference>
<feature type="region of interest" description="Disordered" evidence="2">
    <location>
        <begin position="27"/>
        <end position="47"/>
    </location>
</feature>
<dbReference type="GeneID" id="113515385"/>
<keyword evidence="5" id="KW-1185">Reference proteome</keyword>
<dbReference type="SMART" id="SM00506">
    <property type="entry name" value="A1pp"/>
    <property type="match status" value="1"/>
</dbReference>
<dbReference type="InterPro" id="IPR036865">
    <property type="entry name" value="CRAL-TRIO_dom_sf"/>
</dbReference>
<evidence type="ECO:0000313" key="6">
    <source>
        <dbReference type="RefSeq" id="XP_052753540.1"/>
    </source>
</evidence>
<dbReference type="InterPro" id="IPR043472">
    <property type="entry name" value="Macro_dom-like"/>
</dbReference>
<dbReference type="SMART" id="SM00516">
    <property type="entry name" value="SEC14"/>
    <property type="match status" value="1"/>
</dbReference>
<accession>A0ABM3MQS5</accession>
<dbReference type="Gene3D" id="3.40.220.10">
    <property type="entry name" value="Leucine Aminopeptidase, subunit E, domain 1"/>
    <property type="match status" value="1"/>
</dbReference>
<evidence type="ECO:0000313" key="5">
    <source>
        <dbReference type="Proteomes" id="UP001652740"/>
    </source>
</evidence>
<proteinExistence type="inferred from homology"/>
<dbReference type="PANTHER" id="PTHR11106:SF72">
    <property type="entry name" value="GANGLIOSIDE-INDUCED DIFFERENTIATION-ASSOCIATED PROTEIN 2"/>
    <property type="match status" value="1"/>
</dbReference>
<dbReference type="InterPro" id="IPR001251">
    <property type="entry name" value="CRAL-TRIO_dom"/>
</dbReference>
<reference evidence="6" key="1">
    <citation type="submission" date="2025-08" db="UniProtKB">
        <authorList>
            <consortium name="RefSeq"/>
        </authorList>
    </citation>
    <scope>IDENTIFICATION</scope>
    <source>
        <tissue evidence="6">Whole larvae</tissue>
    </source>
</reference>
<dbReference type="RefSeq" id="XP_052753540.1">
    <property type="nucleotide sequence ID" value="XM_052897580.1"/>
</dbReference>
<name>A0ABM3MQS5_GALME</name>
<comment type="similarity">
    <text evidence="1">Belongs to the GDAP2 family.</text>
</comment>
<gene>
    <name evidence="6" type="primary">LOC113515385</name>
</gene>
<dbReference type="InterPro" id="IPR035793">
    <property type="entry name" value="Macro_GDAP2"/>
</dbReference>
<dbReference type="SUPFAM" id="SSF52087">
    <property type="entry name" value="CRAL/TRIO domain"/>
    <property type="match status" value="1"/>
</dbReference>
<dbReference type="Gene3D" id="3.40.525.10">
    <property type="entry name" value="CRAL-TRIO lipid binding domain"/>
    <property type="match status" value="1"/>
</dbReference>